<dbReference type="PROSITE" id="PS50262">
    <property type="entry name" value="G_PROTEIN_RECEP_F1_2"/>
    <property type="match status" value="1"/>
</dbReference>
<dbReference type="Proteomes" id="UP000786811">
    <property type="component" value="Unassembled WGS sequence"/>
</dbReference>
<keyword evidence="7 11" id="KW-0675">Receptor</keyword>
<feature type="transmembrane region" description="Helical" evidence="12">
    <location>
        <begin position="247"/>
        <end position="270"/>
    </location>
</feature>
<dbReference type="CDD" id="cd14969">
    <property type="entry name" value="7tmA_Opsins_type2_animals"/>
    <property type="match status" value="1"/>
</dbReference>
<dbReference type="Pfam" id="PF00001">
    <property type="entry name" value="7tm_1"/>
    <property type="match status" value="1"/>
</dbReference>
<organism evidence="14 15">
    <name type="scientific">Cotesia congregata</name>
    <name type="common">Parasitoid wasp</name>
    <name type="synonym">Apanteles congregatus</name>
    <dbReference type="NCBI Taxonomy" id="51543"/>
    <lineage>
        <taxon>Eukaryota</taxon>
        <taxon>Metazoa</taxon>
        <taxon>Ecdysozoa</taxon>
        <taxon>Arthropoda</taxon>
        <taxon>Hexapoda</taxon>
        <taxon>Insecta</taxon>
        <taxon>Pterygota</taxon>
        <taxon>Neoptera</taxon>
        <taxon>Endopterygota</taxon>
        <taxon>Hymenoptera</taxon>
        <taxon>Apocrita</taxon>
        <taxon>Ichneumonoidea</taxon>
        <taxon>Braconidae</taxon>
        <taxon>Microgastrinae</taxon>
        <taxon>Cotesia</taxon>
    </lineage>
</organism>
<proteinExistence type="inferred from homology"/>
<protein>
    <submittedName>
        <fullName evidence="14">Similar to Blue-sensitive opsin (Carassius auratus)</fullName>
    </submittedName>
</protein>
<evidence type="ECO:0000313" key="15">
    <source>
        <dbReference type="Proteomes" id="UP000786811"/>
    </source>
</evidence>
<evidence type="ECO:0000256" key="6">
    <source>
        <dbReference type="ARBA" id="ARBA00023136"/>
    </source>
</evidence>
<dbReference type="GO" id="GO:0016020">
    <property type="term" value="C:membrane"/>
    <property type="evidence" value="ECO:0007669"/>
    <property type="project" value="UniProtKB-SubCell"/>
</dbReference>
<keyword evidence="8" id="KW-0325">Glycoprotein</keyword>
<dbReference type="Gene3D" id="1.20.1070.10">
    <property type="entry name" value="Rhodopsin 7-helix transmembrane proteins"/>
    <property type="match status" value="1"/>
</dbReference>
<feature type="transmembrane region" description="Helical" evidence="12">
    <location>
        <begin position="202"/>
        <end position="226"/>
    </location>
</feature>
<dbReference type="AlphaFoldDB" id="A0A8J2MPM1"/>
<evidence type="ECO:0000256" key="3">
    <source>
        <dbReference type="ARBA" id="ARBA00022692"/>
    </source>
</evidence>
<evidence type="ECO:0000256" key="12">
    <source>
        <dbReference type="SAM" id="Phobius"/>
    </source>
</evidence>
<evidence type="ECO:0000256" key="2">
    <source>
        <dbReference type="ARBA" id="ARBA00010663"/>
    </source>
</evidence>
<comment type="similarity">
    <text evidence="2 11">Belongs to the G-protein coupled receptor 1 family.</text>
</comment>
<keyword evidence="10" id="KW-0716">Sensory transduction</keyword>
<dbReference type="PANTHER" id="PTHR24240">
    <property type="entry name" value="OPSIN"/>
    <property type="match status" value="1"/>
</dbReference>
<evidence type="ECO:0000256" key="1">
    <source>
        <dbReference type="ARBA" id="ARBA00004141"/>
    </source>
</evidence>
<dbReference type="PROSITE" id="PS00237">
    <property type="entry name" value="G_PROTEIN_RECEP_F1_1"/>
    <property type="match status" value="1"/>
</dbReference>
<dbReference type="GO" id="GO:0007601">
    <property type="term" value="P:visual perception"/>
    <property type="evidence" value="ECO:0007669"/>
    <property type="project" value="UniProtKB-KW"/>
</dbReference>
<dbReference type="OrthoDB" id="2101615at2759"/>
<dbReference type="SUPFAM" id="SSF81321">
    <property type="entry name" value="Family A G protein-coupled receptor-like"/>
    <property type="match status" value="1"/>
</dbReference>
<accession>A0A8J2MPM1</accession>
<feature type="domain" description="G-protein coupled receptors family 1 profile" evidence="13">
    <location>
        <begin position="54"/>
        <end position="302"/>
    </location>
</feature>
<dbReference type="EMBL" id="CAJNRD030001121">
    <property type="protein sequence ID" value="CAG5095716.1"/>
    <property type="molecule type" value="Genomic_DNA"/>
</dbReference>
<evidence type="ECO:0000256" key="11">
    <source>
        <dbReference type="RuleBase" id="RU000688"/>
    </source>
</evidence>
<keyword evidence="6 12" id="KW-0472">Membrane</keyword>
<keyword evidence="4 12" id="KW-1133">Transmembrane helix</keyword>
<keyword evidence="3 11" id="KW-0812">Transmembrane</keyword>
<evidence type="ECO:0000256" key="8">
    <source>
        <dbReference type="ARBA" id="ARBA00023180"/>
    </source>
</evidence>
<dbReference type="InterPro" id="IPR050125">
    <property type="entry name" value="GPCR_opsins"/>
</dbReference>
<dbReference type="GO" id="GO:0004930">
    <property type="term" value="F:G protein-coupled receptor activity"/>
    <property type="evidence" value="ECO:0007669"/>
    <property type="project" value="UniProtKB-KW"/>
</dbReference>
<gene>
    <name evidence="14" type="ORF">HICCMSTLAB_LOCUS7847</name>
</gene>
<dbReference type="InterPro" id="IPR017452">
    <property type="entry name" value="GPCR_Rhodpsn_7TM"/>
</dbReference>
<feature type="transmembrane region" description="Helical" evidence="12">
    <location>
        <begin position="75"/>
        <end position="100"/>
    </location>
</feature>
<keyword evidence="5 11" id="KW-0297">G-protein coupled receptor</keyword>
<evidence type="ECO:0000256" key="9">
    <source>
        <dbReference type="ARBA" id="ARBA00023224"/>
    </source>
</evidence>
<evidence type="ECO:0000256" key="5">
    <source>
        <dbReference type="ARBA" id="ARBA00023040"/>
    </source>
</evidence>
<keyword evidence="9 11" id="KW-0807">Transducer</keyword>
<feature type="transmembrane region" description="Helical" evidence="12">
    <location>
        <begin position="112"/>
        <end position="132"/>
    </location>
</feature>
<evidence type="ECO:0000256" key="10">
    <source>
        <dbReference type="ARBA" id="ARBA00023305"/>
    </source>
</evidence>
<dbReference type="PRINTS" id="PR00237">
    <property type="entry name" value="GPCRRHODOPSN"/>
</dbReference>
<comment type="caution">
    <text evidence="14">The sequence shown here is derived from an EMBL/GenBank/DDBJ whole genome shotgun (WGS) entry which is preliminary data.</text>
</comment>
<sequence>MFVAVSIQTTRLKYRIARINLKKMSNISDSRNSNLIYGMIAVVLGLIGFFGVILNLFVIVVIIKKSKAIWTPINITLVNLACGDFLVALLGDPFAFISAYNRGWYWSHATCIWYAWFMSSLGLSSIGHLTVLAIERWFMIVKPMQTLSIKSSLFLAAGVWIYGISLSLPPLMGWGKFGYEAANISCSVSWELHDPSTNTDTYIAFLFFFGFIAPVTLICFSYTGIVRTLKKVKKRTAGAAGKRERQVTLMVALMIIAFLFAWTPYASFALASQYFSYQLTGLIAAVPSVLAKSSICYNPIIYAGLNPQFRKSVKKMFGCKDSQQETGRRAKPSTIQINVTTKV</sequence>
<feature type="transmembrane region" description="Helical" evidence="12">
    <location>
        <begin position="35"/>
        <end position="63"/>
    </location>
</feature>
<evidence type="ECO:0000259" key="13">
    <source>
        <dbReference type="PROSITE" id="PS50262"/>
    </source>
</evidence>
<evidence type="ECO:0000256" key="4">
    <source>
        <dbReference type="ARBA" id="ARBA00022989"/>
    </source>
</evidence>
<name>A0A8J2MPM1_COTCN</name>
<feature type="transmembrane region" description="Helical" evidence="12">
    <location>
        <begin position="282"/>
        <end position="305"/>
    </location>
</feature>
<keyword evidence="10" id="KW-0844">Vision</keyword>
<reference evidence="14" key="1">
    <citation type="submission" date="2021-04" db="EMBL/GenBank/DDBJ databases">
        <authorList>
            <person name="Chebbi M.A.C M."/>
        </authorList>
    </citation>
    <scope>NUCLEOTIDE SEQUENCE</scope>
</reference>
<comment type="subcellular location">
    <subcellularLocation>
        <location evidence="1">Membrane</location>
        <topology evidence="1">Multi-pass membrane protein</topology>
    </subcellularLocation>
</comment>
<feature type="transmembrane region" description="Helical" evidence="12">
    <location>
        <begin position="153"/>
        <end position="172"/>
    </location>
</feature>
<keyword evidence="15" id="KW-1185">Reference proteome</keyword>
<evidence type="ECO:0000256" key="7">
    <source>
        <dbReference type="ARBA" id="ARBA00023170"/>
    </source>
</evidence>
<evidence type="ECO:0000313" key="14">
    <source>
        <dbReference type="EMBL" id="CAG5095716.1"/>
    </source>
</evidence>
<dbReference type="InterPro" id="IPR000276">
    <property type="entry name" value="GPCR_Rhodpsn"/>
</dbReference>